<dbReference type="InterPro" id="IPR053863">
    <property type="entry name" value="Glyoxy/Ble-like_N"/>
</dbReference>
<dbReference type="Gene3D" id="3.10.180.10">
    <property type="entry name" value="2,3-Dihydroxybiphenyl 1,2-Dioxygenase, domain 1"/>
    <property type="match status" value="1"/>
</dbReference>
<dbReference type="InterPro" id="IPR052164">
    <property type="entry name" value="Anthracycline_SecMetBiosynth"/>
</dbReference>
<organism evidence="2 3">
    <name type="scientific">Pedococcus ginsenosidimutans</name>
    <dbReference type="NCBI Taxonomy" id="490570"/>
    <lineage>
        <taxon>Bacteria</taxon>
        <taxon>Bacillati</taxon>
        <taxon>Actinomycetota</taxon>
        <taxon>Actinomycetes</taxon>
        <taxon>Micrococcales</taxon>
        <taxon>Intrasporangiaceae</taxon>
        <taxon>Pedococcus</taxon>
    </lineage>
</organism>
<feature type="domain" description="VOC" evidence="1">
    <location>
        <begin position="4"/>
        <end position="123"/>
    </location>
</feature>
<evidence type="ECO:0000259" key="1">
    <source>
        <dbReference type="PROSITE" id="PS51819"/>
    </source>
</evidence>
<dbReference type="Proteomes" id="UP001500556">
    <property type="component" value="Unassembled WGS sequence"/>
</dbReference>
<dbReference type="SUPFAM" id="SSF54593">
    <property type="entry name" value="Glyoxalase/Bleomycin resistance protein/Dihydroxybiphenyl dioxygenase"/>
    <property type="match status" value="1"/>
</dbReference>
<dbReference type="EMBL" id="BAABLO010000011">
    <property type="protein sequence ID" value="GAA4726861.1"/>
    <property type="molecule type" value="Genomic_DNA"/>
</dbReference>
<dbReference type="PANTHER" id="PTHR33993:SF2">
    <property type="entry name" value="VOC DOMAIN-CONTAINING PROTEIN"/>
    <property type="match status" value="1"/>
</dbReference>
<evidence type="ECO:0000313" key="3">
    <source>
        <dbReference type="Proteomes" id="UP001500556"/>
    </source>
</evidence>
<dbReference type="Pfam" id="PF22677">
    <property type="entry name" value="Ble-like_N"/>
    <property type="match status" value="1"/>
</dbReference>
<dbReference type="CDD" id="cd07247">
    <property type="entry name" value="SgaA_N_like"/>
    <property type="match status" value="1"/>
</dbReference>
<reference evidence="3" key="1">
    <citation type="journal article" date="2019" name="Int. J. Syst. Evol. Microbiol.">
        <title>The Global Catalogue of Microorganisms (GCM) 10K type strain sequencing project: providing services to taxonomists for standard genome sequencing and annotation.</title>
        <authorList>
            <consortium name="The Broad Institute Genomics Platform"/>
            <consortium name="The Broad Institute Genome Sequencing Center for Infectious Disease"/>
            <person name="Wu L."/>
            <person name="Ma J."/>
        </authorList>
    </citation>
    <scope>NUCLEOTIDE SEQUENCE [LARGE SCALE GENOMIC DNA]</scope>
    <source>
        <strain evidence="3">JCM 18961</strain>
    </source>
</reference>
<name>A0ABP8YCY5_9MICO</name>
<dbReference type="RefSeq" id="WP_345503987.1">
    <property type="nucleotide sequence ID" value="NZ_BAABLO010000011.1"/>
</dbReference>
<dbReference type="PANTHER" id="PTHR33993">
    <property type="entry name" value="GLYOXALASE-RELATED"/>
    <property type="match status" value="1"/>
</dbReference>
<gene>
    <name evidence="2" type="ORF">GCM10025782_26660</name>
</gene>
<dbReference type="InterPro" id="IPR037523">
    <property type="entry name" value="VOC_core"/>
</dbReference>
<comment type="caution">
    <text evidence="2">The sequence shown here is derived from an EMBL/GenBank/DDBJ whole genome shotgun (WGS) entry which is preliminary data.</text>
</comment>
<dbReference type="InterPro" id="IPR029068">
    <property type="entry name" value="Glyas_Bleomycin-R_OHBP_Dase"/>
</dbReference>
<sequence>MNGRVVHFEMPYDDGARAGAFYRDLFGWQLQDVPGMDYTLVTTGPTGERGVSEPGFVNGGMGQRGAPLEHPVVVIDVEDIDRTLARVQEHGGTVVREKMSVGPMGWNAYFADPEGTVVGLWQTAYPAPGQPAEG</sequence>
<keyword evidence="3" id="KW-1185">Reference proteome</keyword>
<proteinExistence type="predicted"/>
<evidence type="ECO:0000313" key="2">
    <source>
        <dbReference type="EMBL" id="GAA4726861.1"/>
    </source>
</evidence>
<accession>A0ABP8YCY5</accession>
<dbReference type="PROSITE" id="PS51819">
    <property type="entry name" value="VOC"/>
    <property type="match status" value="1"/>
</dbReference>
<protein>
    <submittedName>
        <fullName evidence="2">VOC family protein</fullName>
    </submittedName>
</protein>